<dbReference type="EMBL" id="JBBMFT010000002">
    <property type="protein sequence ID" value="MEQ2456049.1"/>
    <property type="molecule type" value="Genomic_DNA"/>
</dbReference>
<dbReference type="InterPro" id="IPR037294">
    <property type="entry name" value="ABC_BtuC-like"/>
</dbReference>
<feature type="transmembrane region" description="Helical" evidence="8">
    <location>
        <begin position="62"/>
        <end position="82"/>
    </location>
</feature>
<keyword evidence="4" id="KW-1003">Cell membrane</keyword>
<protein>
    <submittedName>
        <fullName evidence="9">Iron ABC transporter permease</fullName>
    </submittedName>
</protein>
<feature type="transmembrane region" description="Helical" evidence="8">
    <location>
        <begin position="286"/>
        <end position="305"/>
    </location>
</feature>
<proteinExistence type="inferred from homology"/>
<dbReference type="InterPro" id="IPR000522">
    <property type="entry name" value="ABC_transptr_permease_BtuC"/>
</dbReference>
<evidence type="ECO:0000313" key="9">
    <source>
        <dbReference type="EMBL" id="MEQ2456049.1"/>
    </source>
</evidence>
<dbReference type="Pfam" id="PF01032">
    <property type="entry name" value="FecCD"/>
    <property type="match status" value="1"/>
</dbReference>
<feature type="transmembrane region" description="Helical" evidence="8">
    <location>
        <begin position="94"/>
        <end position="116"/>
    </location>
</feature>
<evidence type="ECO:0000256" key="2">
    <source>
        <dbReference type="ARBA" id="ARBA00007935"/>
    </source>
</evidence>
<sequence>MKRIVKILLAVAAALLILVGSIAVGSVNLSPGQVAEILMAKLSGGSGTVDPNLSAIVWEMRFPRAVLAFLTGAALSASGTVMQSILKNPLASSYTLGVSSGASLCAALVMVTGVTFPLLGSLFTLPAAGFAGGLATVFLALAFAARLDGKMENQTVILVGMVFSLFVNAILTLITALSREHLQQMVFWQMGGFTGRNWSHVAVMFPVLVLSMLVLQRFTPEMDIMSFGEEQAMSIGVDLKRIKLLLIGIAALLTGTAVSLVGVIGFVDLIAPHVVRRIFGSSHRLVLPLSALFGGTFLMLAELVSRTVMAPTIIPVGAVTALVGAPFFALVFFRGRKLK</sequence>
<evidence type="ECO:0000256" key="1">
    <source>
        <dbReference type="ARBA" id="ARBA00004651"/>
    </source>
</evidence>
<evidence type="ECO:0000256" key="4">
    <source>
        <dbReference type="ARBA" id="ARBA00022475"/>
    </source>
</evidence>
<comment type="subcellular location">
    <subcellularLocation>
        <location evidence="1">Cell membrane</location>
        <topology evidence="1">Multi-pass membrane protein</topology>
    </subcellularLocation>
</comment>
<evidence type="ECO:0000256" key="7">
    <source>
        <dbReference type="ARBA" id="ARBA00023136"/>
    </source>
</evidence>
<keyword evidence="10" id="KW-1185">Reference proteome</keyword>
<feature type="transmembrane region" description="Helical" evidence="8">
    <location>
        <begin position="156"/>
        <end position="177"/>
    </location>
</feature>
<reference evidence="9 10" key="1">
    <citation type="submission" date="2024-03" db="EMBL/GenBank/DDBJ databases">
        <title>Human intestinal bacterial collection.</title>
        <authorList>
            <person name="Pauvert C."/>
            <person name="Hitch T.C.A."/>
            <person name="Clavel T."/>
        </authorList>
    </citation>
    <scope>NUCLEOTIDE SEQUENCE [LARGE SCALE GENOMIC DNA]</scope>
    <source>
        <strain evidence="9 10">CLA-AP-H34</strain>
    </source>
</reference>
<comment type="similarity">
    <text evidence="2">Belongs to the binding-protein-dependent transport system permease family. FecCD subfamily.</text>
</comment>
<comment type="caution">
    <text evidence="9">The sequence shown here is derived from an EMBL/GenBank/DDBJ whole genome shotgun (WGS) entry which is preliminary data.</text>
</comment>
<feature type="transmembrane region" description="Helical" evidence="8">
    <location>
        <begin position="312"/>
        <end position="333"/>
    </location>
</feature>
<keyword evidence="6 8" id="KW-1133">Transmembrane helix</keyword>
<dbReference type="PANTHER" id="PTHR30472:SF25">
    <property type="entry name" value="ABC TRANSPORTER PERMEASE PROTEIN MJ0876-RELATED"/>
    <property type="match status" value="1"/>
</dbReference>
<keyword evidence="3" id="KW-0813">Transport</keyword>
<feature type="transmembrane region" description="Helical" evidence="8">
    <location>
        <begin position="122"/>
        <end position="144"/>
    </location>
</feature>
<evidence type="ECO:0000256" key="5">
    <source>
        <dbReference type="ARBA" id="ARBA00022692"/>
    </source>
</evidence>
<gene>
    <name evidence="9" type="ORF">WMO45_05895</name>
</gene>
<keyword evidence="5 8" id="KW-0812">Transmembrane</keyword>
<dbReference type="CDD" id="cd06550">
    <property type="entry name" value="TM_ABC_iron-siderophores_like"/>
    <property type="match status" value="1"/>
</dbReference>
<dbReference type="PANTHER" id="PTHR30472">
    <property type="entry name" value="FERRIC ENTEROBACTIN TRANSPORT SYSTEM PERMEASE PROTEIN"/>
    <property type="match status" value="1"/>
</dbReference>
<evidence type="ECO:0000256" key="3">
    <source>
        <dbReference type="ARBA" id="ARBA00022448"/>
    </source>
</evidence>
<dbReference type="RefSeq" id="WP_349139619.1">
    <property type="nucleotide sequence ID" value="NZ_JBBMFT010000002.1"/>
</dbReference>
<accession>A0ABV1EN74</accession>
<name>A0ABV1EN74_9FIRM</name>
<evidence type="ECO:0000256" key="8">
    <source>
        <dbReference type="SAM" id="Phobius"/>
    </source>
</evidence>
<evidence type="ECO:0000256" key="6">
    <source>
        <dbReference type="ARBA" id="ARBA00022989"/>
    </source>
</evidence>
<dbReference type="SUPFAM" id="SSF81345">
    <property type="entry name" value="ABC transporter involved in vitamin B12 uptake, BtuC"/>
    <property type="match status" value="1"/>
</dbReference>
<keyword evidence="7 8" id="KW-0472">Membrane</keyword>
<feature type="transmembrane region" description="Helical" evidence="8">
    <location>
        <begin position="197"/>
        <end position="215"/>
    </location>
</feature>
<evidence type="ECO:0000313" key="10">
    <source>
        <dbReference type="Proteomes" id="UP001440599"/>
    </source>
</evidence>
<dbReference type="Proteomes" id="UP001440599">
    <property type="component" value="Unassembled WGS sequence"/>
</dbReference>
<feature type="transmembrane region" description="Helical" evidence="8">
    <location>
        <begin position="244"/>
        <end position="266"/>
    </location>
</feature>
<organism evidence="9 10">
    <name type="scientific">Flavonifractor hominis</name>
    <dbReference type="NCBI Taxonomy" id="3133178"/>
    <lineage>
        <taxon>Bacteria</taxon>
        <taxon>Bacillati</taxon>
        <taxon>Bacillota</taxon>
        <taxon>Clostridia</taxon>
        <taxon>Eubacteriales</taxon>
        <taxon>Oscillospiraceae</taxon>
        <taxon>Flavonifractor</taxon>
    </lineage>
</organism>
<dbReference type="Gene3D" id="1.10.3470.10">
    <property type="entry name" value="ABC transporter involved in vitamin B12 uptake, BtuC"/>
    <property type="match status" value="1"/>
</dbReference>